<protein>
    <submittedName>
        <fullName evidence="2">DUF808 domain-containing protein</fullName>
    </submittedName>
</protein>
<dbReference type="EMBL" id="CP121208">
    <property type="protein sequence ID" value="WFM83879.1"/>
    <property type="molecule type" value="Genomic_DNA"/>
</dbReference>
<dbReference type="PIRSF" id="PIRSF016660">
    <property type="entry name" value="YedI"/>
    <property type="match status" value="1"/>
</dbReference>
<evidence type="ECO:0000313" key="3">
    <source>
        <dbReference type="Proteomes" id="UP001215216"/>
    </source>
</evidence>
<evidence type="ECO:0000313" key="2">
    <source>
        <dbReference type="EMBL" id="WFM83879.1"/>
    </source>
</evidence>
<sequence>MALGLAALLDDIAALAKAAAASVDDIAAGAAKASTKTLGVIVDDAAVTPQYVAGIDPKRELPIIKKIAAGSLRNKLVFILPGALLLSAFLPQLLPLILIVGGSYLAFEGAEKIIERLAGHHDETPAFQQGADAETQIVSNAVRTDFILSTEIMVIALSEVTDEPLWMRAIILAFVALLITALVYGVVALIVKADDVGLALSARRSVHARRTGRIILRAMPAVMTFLTVVGTLAMLWVGGHLIVQELAHLGFTWPAHTIHSATSFIHTVGFLVWLIETVLSAVMGFVVGALITGIVALVARFARRETHHANETSAHGSSLQ</sequence>
<gene>
    <name evidence="2" type="ORF">P7079_02560</name>
</gene>
<dbReference type="Pfam" id="PF05661">
    <property type="entry name" value="DUF808"/>
    <property type="match status" value="1"/>
</dbReference>
<reference evidence="2 3" key="1">
    <citation type="submission" date="2023-03" db="EMBL/GenBank/DDBJ databases">
        <title>Complete genome of Arcanobacterium canis strain DSM 25104 isolated in 2010 from a canine otitis externa in Germany.</title>
        <authorList>
            <person name="Borowiak M."/>
            <person name="Kreitlow A."/>
            <person name="Malorny B."/>
            <person name="Laemmler C."/>
            <person name="Prenger-Berninghoff E."/>
            <person name="Ploetz M."/>
            <person name="Abdulmawjood A."/>
        </authorList>
    </citation>
    <scope>NUCLEOTIDE SEQUENCE [LARGE SCALE GENOMIC DNA]</scope>
    <source>
        <strain evidence="2 3">DSM 25104</strain>
    </source>
</reference>
<name>A0ABY8G2E4_9ACTO</name>
<organism evidence="2 3">
    <name type="scientific">Arcanobacterium canis</name>
    <dbReference type="NCBI Taxonomy" id="999183"/>
    <lineage>
        <taxon>Bacteria</taxon>
        <taxon>Bacillati</taxon>
        <taxon>Actinomycetota</taxon>
        <taxon>Actinomycetes</taxon>
        <taxon>Actinomycetales</taxon>
        <taxon>Actinomycetaceae</taxon>
        <taxon>Arcanobacterium</taxon>
    </lineage>
</organism>
<feature type="transmembrane region" description="Helical" evidence="1">
    <location>
        <begin position="214"/>
        <end position="237"/>
    </location>
</feature>
<accession>A0ABY8G2E4</accession>
<dbReference type="RefSeq" id="WP_278013274.1">
    <property type="nucleotide sequence ID" value="NZ_CP121208.1"/>
</dbReference>
<keyword evidence="3" id="KW-1185">Reference proteome</keyword>
<dbReference type="InterPro" id="IPR008526">
    <property type="entry name" value="YedI"/>
</dbReference>
<feature type="transmembrane region" description="Helical" evidence="1">
    <location>
        <begin position="76"/>
        <end position="107"/>
    </location>
</feature>
<evidence type="ECO:0000256" key="1">
    <source>
        <dbReference type="SAM" id="Phobius"/>
    </source>
</evidence>
<feature type="transmembrane region" description="Helical" evidence="1">
    <location>
        <begin position="169"/>
        <end position="193"/>
    </location>
</feature>
<feature type="transmembrane region" description="Helical" evidence="1">
    <location>
        <begin position="270"/>
        <end position="299"/>
    </location>
</feature>
<keyword evidence="1" id="KW-0472">Membrane</keyword>
<dbReference type="PANTHER" id="PTHR30503:SF3">
    <property type="entry name" value="INNER MEMBRANE PROTEIN YEDI"/>
    <property type="match status" value="1"/>
</dbReference>
<dbReference type="Proteomes" id="UP001215216">
    <property type="component" value="Chromosome"/>
</dbReference>
<keyword evidence="1" id="KW-1133">Transmembrane helix</keyword>
<keyword evidence="1" id="KW-0812">Transmembrane</keyword>
<proteinExistence type="predicted"/>
<dbReference type="PANTHER" id="PTHR30503">
    <property type="entry name" value="INNER MEMBRANE PROTEIN YEDI"/>
    <property type="match status" value="1"/>
</dbReference>